<dbReference type="Proteomes" id="UP000095349">
    <property type="component" value="Chromosome"/>
</dbReference>
<organism evidence="3 4">
    <name type="scientific">Streptomyces rubrolavendulae</name>
    <dbReference type="NCBI Taxonomy" id="285473"/>
    <lineage>
        <taxon>Bacteria</taxon>
        <taxon>Bacillati</taxon>
        <taxon>Actinomycetota</taxon>
        <taxon>Actinomycetes</taxon>
        <taxon>Kitasatosporales</taxon>
        <taxon>Streptomycetaceae</taxon>
        <taxon>Streptomyces</taxon>
    </lineage>
</organism>
<name>A0A1D8FXL9_9ACTN</name>
<evidence type="ECO:0000313" key="3">
    <source>
        <dbReference type="EMBL" id="AOT57953.1"/>
    </source>
</evidence>
<proteinExistence type="predicted"/>
<dbReference type="Pfam" id="PF10615">
    <property type="entry name" value="DUF2470"/>
    <property type="match status" value="1"/>
</dbReference>
<dbReference type="SUPFAM" id="SSF50475">
    <property type="entry name" value="FMN-binding split barrel"/>
    <property type="match status" value="1"/>
</dbReference>
<evidence type="ECO:0000259" key="2">
    <source>
        <dbReference type="Pfam" id="PF10615"/>
    </source>
</evidence>
<feature type="compositionally biased region" description="Polar residues" evidence="1">
    <location>
        <begin position="1"/>
        <end position="24"/>
    </location>
</feature>
<dbReference type="AlphaFoldDB" id="A0A1D8FXL9"/>
<dbReference type="KEGG" id="srn:A4G23_00749"/>
<dbReference type="PANTHER" id="PTHR13343">
    <property type="entry name" value="CREG1 PROTEIN"/>
    <property type="match status" value="1"/>
</dbReference>
<evidence type="ECO:0000256" key="1">
    <source>
        <dbReference type="SAM" id="MobiDB-lite"/>
    </source>
</evidence>
<gene>
    <name evidence="3" type="ORF">A4G23_00749</name>
</gene>
<dbReference type="STRING" id="285473.A4G23_00749"/>
<feature type="region of interest" description="Disordered" evidence="1">
    <location>
        <begin position="1"/>
        <end position="49"/>
    </location>
</feature>
<feature type="domain" description="DUF2470" evidence="2">
    <location>
        <begin position="191"/>
        <end position="271"/>
    </location>
</feature>
<dbReference type="Gene3D" id="3.20.180.10">
    <property type="entry name" value="PNP-oxidase-like"/>
    <property type="match status" value="1"/>
</dbReference>
<evidence type="ECO:0000313" key="4">
    <source>
        <dbReference type="Proteomes" id="UP000095349"/>
    </source>
</evidence>
<sequence length="279" mass="29557">MSRPGNTTRITDSSTENDASQQGVDVTEVRSAHGQPRPSGLETARMPSAAERTRTLVQGTCSAALLIPGAAAAHPGHLAPDLRVIGPDGEILLLYPSGSPAVRAAAPARGDELRAVLELTDVAPVAVPHRVRGRAWVSGRLTLSPAAAEPGRALLRLEVGDLHLDDLWGAGPVDPEDFARAEPDPLRAHEAELLQHLAAAHDDRMLALAALLGHRAGTGPAAVRRVTPLALDRFGLRVRCRDAEGRTFDARFDFPAPVRHVHGLRRALHALFEAAGEAP</sequence>
<dbReference type="InterPro" id="IPR037119">
    <property type="entry name" value="Haem_oxidase_HugZ-like_sf"/>
</dbReference>
<dbReference type="InterPro" id="IPR019595">
    <property type="entry name" value="DUF2470"/>
</dbReference>
<protein>
    <recommendedName>
        <fullName evidence="2">DUF2470 domain-containing protein</fullName>
    </recommendedName>
</protein>
<reference evidence="3 4" key="1">
    <citation type="submission" date="2016-09" db="EMBL/GenBank/DDBJ databases">
        <title>Streptomyces rubrolavendulae MJM4426 Genome sequencing and assembly.</title>
        <authorList>
            <person name="Kim J.-G."/>
        </authorList>
    </citation>
    <scope>NUCLEOTIDE SEQUENCE [LARGE SCALE GENOMIC DNA]</scope>
    <source>
        <strain evidence="3 4">MJM4426</strain>
    </source>
</reference>
<dbReference type="PANTHER" id="PTHR13343:SF17">
    <property type="entry name" value="CELLULAR REPRESSOR OF E1A-STIMULATED GENES, ISOFORM A"/>
    <property type="match status" value="1"/>
</dbReference>
<dbReference type="EMBL" id="CP017316">
    <property type="protein sequence ID" value="AOT57953.1"/>
    <property type="molecule type" value="Genomic_DNA"/>
</dbReference>
<accession>A0A1D8FXL9</accession>
<dbReference type="PATRIC" id="fig|285473.5.peg.794"/>
<keyword evidence="4" id="KW-1185">Reference proteome</keyword>